<feature type="binding site" evidence="4">
    <location>
        <position position="188"/>
    </location>
    <ligand>
        <name>Fe cation</name>
        <dbReference type="ChEBI" id="CHEBI:24875"/>
    </ligand>
</feature>
<gene>
    <name evidence="4" type="primary">def</name>
    <name evidence="5" type="ORF">SAMN05444377_1108</name>
</gene>
<dbReference type="AlphaFoldDB" id="A0A1M5BY31"/>
<evidence type="ECO:0000313" key="5">
    <source>
        <dbReference type="EMBL" id="SHF47280.1"/>
    </source>
</evidence>
<dbReference type="Proteomes" id="UP000184147">
    <property type="component" value="Unassembled WGS sequence"/>
</dbReference>
<evidence type="ECO:0000256" key="2">
    <source>
        <dbReference type="ARBA" id="ARBA00022723"/>
    </source>
</evidence>
<keyword evidence="3 4" id="KW-0378">Hydrolase</keyword>
<keyword evidence="2 4" id="KW-0479">Metal-binding</keyword>
<dbReference type="GO" id="GO:0006412">
    <property type="term" value="P:translation"/>
    <property type="evidence" value="ECO:0007669"/>
    <property type="project" value="UniProtKB-UniRule"/>
</dbReference>
<dbReference type="Pfam" id="PF01327">
    <property type="entry name" value="Pep_deformylase"/>
    <property type="match status" value="1"/>
</dbReference>
<dbReference type="PANTHER" id="PTHR10458:SF22">
    <property type="entry name" value="PEPTIDE DEFORMYLASE"/>
    <property type="match status" value="1"/>
</dbReference>
<dbReference type="Gene3D" id="3.90.45.10">
    <property type="entry name" value="Peptide deformylase"/>
    <property type="match status" value="1"/>
</dbReference>
<reference evidence="5 6" key="1">
    <citation type="submission" date="2016-11" db="EMBL/GenBank/DDBJ databases">
        <authorList>
            <person name="Jaros S."/>
            <person name="Januszkiewicz K."/>
            <person name="Wedrychowicz H."/>
        </authorList>
    </citation>
    <scope>NUCLEOTIDE SEQUENCE [LARGE SCALE GENOMIC DNA]</scope>
    <source>
        <strain evidence="5 6">DSM 25660</strain>
    </source>
</reference>
<feature type="active site" evidence="4">
    <location>
        <position position="189"/>
    </location>
</feature>
<comment type="cofactor">
    <cofactor evidence="4">
        <name>Fe(2+)</name>
        <dbReference type="ChEBI" id="CHEBI:29033"/>
    </cofactor>
    <text evidence="4">Binds 1 Fe(2+) ion.</text>
</comment>
<dbReference type="PANTHER" id="PTHR10458">
    <property type="entry name" value="PEPTIDE DEFORMYLASE"/>
    <property type="match status" value="1"/>
</dbReference>
<name>A0A1M5BY31_9FLAO</name>
<dbReference type="SUPFAM" id="SSF56420">
    <property type="entry name" value="Peptide deformylase"/>
    <property type="match status" value="1"/>
</dbReference>
<dbReference type="STRING" id="1124188.SAMN05444377_1108"/>
<dbReference type="GO" id="GO:0046872">
    <property type="term" value="F:metal ion binding"/>
    <property type="evidence" value="ECO:0007669"/>
    <property type="project" value="UniProtKB-KW"/>
</dbReference>
<organism evidence="5 6">
    <name type="scientific">Flavobacterium fontis</name>
    <dbReference type="NCBI Taxonomy" id="1124188"/>
    <lineage>
        <taxon>Bacteria</taxon>
        <taxon>Pseudomonadati</taxon>
        <taxon>Bacteroidota</taxon>
        <taxon>Flavobacteriia</taxon>
        <taxon>Flavobacteriales</taxon>
        <taxon>Flavobacteriaceae</taxon>
        <taxon>Flavobacterium</taxon>
    </lineage>
</organism>
<comment type="similarity">
    <text evidence="1 4">Belongs to the polypeptide deformylase family.</text>
</comment>
<dbReference type="RefSeq" id="WP_083544839.1">
    <property type="nucleotide sequence ID" value="NZ_FQVQ01000010.1"/>
</dbReference>
<evidence type="ECO:0000256" key="3">
    <source>
        <dbReference type="ARBA" id="ARBA00022801"/>
    </source>
</evidence>
<sequence length="250" mass="28051">MNVSISFRWLLATVVFGAVQTCQNEPMALTLAIPKEGFSVVQQEPSGAPGRATSTLYQTPRSIRPEEFGTPELQRFTDSLYAVMVRQAGVGIAANQIGKRLQIFFIEAKATNPRYKVLGPVAKQLFINPRITQVSSGRKNFWHGCLSAADEKRGNVATFEWIAYRCQNLDGSWREGRLDGFAAVIFQHEFRHLMGGTYMDIARHFESKTDLDQKIQQGKLPFFAVASDSLPLLIQGFERDKTVDEFGLKK</sequence>
<keyword evidence="4" id="KW-0648">Protein biosynthesis</keyword>
<evidence type="ECO:0000313" key="6">
    <source>
        <dbReference type="Proteomes" id="UP000184147"/>
    </source>
</evidence>
<evidence type="ECO:0000256" key="1">
    <source>
        <dbReference type="ARBA" id="ARBA00010759"/>
    </source>
</evidence>
<keyword evidence="4" id="KW-0408">Iron</keyword>
<proteinExistence type="inferred from homology"/>
<dbReference type="InterPro" id="IPR036821">
    <property type="entry name" value="Peptide_deformylase_sf"/>
</dbReference>
<dbReference type="EMBL" id="FQVQ01000010">
    <property type="protein sequence ID" value="SHF47280.1"/>
    <property type="molecule type" value="Genomic_DNA"/>
</dbReference>
<dbReference type="EC" id="3.5.1.88" evidence="4"/>
<protein>
    <recommendedName>
        <fullName evidence="4">Peptide deformylase</fullName>
        <shortName evidence="4">PDF</shortName>
        <ecNumber evidence="4">3.5.1.88</ecNumber>
    </recommendedName>
    <alternativeName>
        <fullName evidence="4">Polypeptide deformylase</fullName>
    </alternativeName>
</protein>
<dbReference type="InterPro" id="IPR023635">
    <property type="entry name" value="Peptide_deformylase"/>
</dbReference>
<dbReference type="PRINTS" id="PR01576">
    <property type="entry name" value="PDEFORMYLASE"/>
</dbReference>
<dbReference type="GO" id="GO:0042586">
    <property type="term" value="F:peptide deformylase activity"/>
    <property type="evidence" value="ECO:0007669"/>
    <property type="project" value="UniProtKB-UniRule"/>
</dbReference>
<keyword evidence="6" id="KW-1185">Reference proteome</keyword>
<feature type="binding site" evidence="4">
    <location>
        <position position="192"/>
    </location>
    <ligand>
        <name>Fe cation</name>
        <dbReference type="ChEBI" id="CHEBI:24875"/>
    </ligand>
</feature>
<comment type="catalytic activity">
    <reaction evidence="4">
        <text>N-terminal N-formyl-L-methionyl-[peptide] + H2O = N-terminal L-methionyl-[peptide] + formate</text>
        <dbReference type="Rhea" id="RHEA:24420"/>
        <dbReference type="Rhea" id="RHEA-COMP:10639"/>
        <dbReference type="Rhea" id="RHEA-COMP:10640"/>
        <dbReference type="ChEBI" id="CHEBI:15377"/>
        <dbReference type="ChEBI" id="CHEBI:15740"/>
        <dbReference type="ChEBI" id="CHEBI:49298"/>
        <dbReference type="ChEBI" id="CHEBI:64731"/>
        <dbReference type="EC" id="3.5.1.88"/>
    </reaction>
</comment>
<feature type="binding site" evidence="4">
    <location>
        <position position="145"/>
    </location>
    <ligand>
        <name>Fe cation</name>
        <dbReference type="ChEBI" id="CHEBI:24875"/>
    </ligand>
</feature>
<dbReference type="HAMAP" id="MF_00163">
    <property type="entry name" value="Pep_deformylase"/>
    <property type="match status" value="1"/>
</dbReference>
<dbReference type="OrthoDB" id="5493262at2"/>
<accession>A0A1M5BY31</accession>
<evidence type="ECO:0000256" key="4">
    <source>
        <dbReference type="HAMAP-Rule" id="MF_00163"/>
    </source>
</evidence>
<comment type="function">
    <text evidence="4">Removes the formyl group from the N-terminal Met of newly synthesized proteins. Requires at least a dipeptide for an efficient rate of reaction. N-terminal L-methionine is a prerequisite for activity but the enzyme has broad specificity at other positions.</text>
</comment>